<gene>
    <name evidence="2" type="ORF">ACFFK8_11520</name>
</gene>
<dbReference type="Pfam" id="PF16153">
    <property type="entry name" value="DUF4861"/>
    <property type="match status" value="1"/>
</dbReference>
<feature type="chain" id="PRO_5047538177" evidence="1">
    <location>
        <begin position="20"/>
        <end position="404"/>
    </location>
</feature>
<keyword evidence="1" id="KW-0732">Signal</keyword>
<protein>
    <submittedName>
        <fullName evidence="2">DUF4861 family protein</fullName>
    </submittedName>
</protein>
<accession>A0ABV5ZM02</accession>
<name>A0ABV5ZM02_9BACT</name>
<evidence type="ECO:0000313" key="2">
    <source>
        <dbReference type="EMBL" id="MFB9898406.1"/>
    </source>
</evidence>
<sequence length="404" mass="45103">MKKNLLFSLCLALAMAANARDVTLRFTSPSSDQREEVAEIDAAALRQKMGVNRETRLRVLNAFGQDVPCQLTHDGKFLVYVSVRPGTTTSLTVKEGSPTAPVSAWVGGNYFPNRAEDIAWENDRGAYRVYGPSLQRAGEKAYGIDVWTKCVPTPILEHRYLMDRFGFDYRNECKKIDGTQHLADSVYRLASFHLDHGDGLDAYAVGPSLGCGAPALVQDDRLLFPYCYRRYRILDNGPLRFTLELTFEPKTVGGDVGVTEHRVISLDRGSNFNRCELWYERLTQPMPLAAGVVVHTADTQSLTLTPHAVLYADPTDRPDKLGCRVYVGVLFPDTAVKTRLMASYEADDIAGNAVGIATYRPQSRFVYYFGSAWSSADVRTFAAWQLRAQETLEAITRPLRCTME</sequence>
<proteinExistence type="predicted"/>
<organism evidence="2 3">
    <name type="scientific">Hallella seregens ATCC 51272</name>
    <dbReference type="NCBI Taxonomy" id="1336250"/>
    <lineage>
        <taxon>Bacteria</taxon>
        <taxon>Pseudomonadati</taxon>
        <taxon>Bacteroidota</taxon>
        <taxon>Bacteroidia</taxon>
        <taxon>Bacteroidales</taxon>
        <taxon>Prevotellaceae</taxon>
        <taxon>Hallella</taxon>
    </lineage>
</organism>
<dbReference type="Proteomes" id="UP001589688">
    <property type="component" value="Unassembled WGS sequence"/>
</dbReference>
<dbReference type="EMBL" id="JBHLZF010000002">
    <property type="protein sequence ID" value="MFB9898406.1"/>
    <property type="molecule type" value="Genomic_DNA"/>
</dbReference>
<comment type="caution">
    <text evidence="2">The sequence shown here is derived from an EMBL/GenBank/DDBJ whole genome shotgun (WGS) entry which is preliminary data.</text>
</comment>
<dbReference type="InterPro" id="IPR032342">
    <property type="entry name" value="DUF4861"/>
</dbReference>
<reference evidence="2 3" key="1">
    <citation type="submission" date="2024-09" db="EMBL/GenBank/DDBJ databases">
        <authorList>
            <person name="Sun Q."/>
            <person name="Mori K."/>
        </authorList>
    </citation>
    <scope>NUCLEOTIDE SEQUENCE [LARGE SCALE GENOMIC DNA]</scope>
    <source>
        <strain evidence="2 3">ATCC 51272</strain>
    </source>
</reference>
<feature type="signal peptide" evidence="1">
    <location>
        <begin position="1"/>
        <end position="19"/>
    </location>
</feature>
<dbReference type="RefSeq" id="WP_027953112.1">
    <property type="nucleotide sequence ID" value="NZ_JBHLZF010000002.1"/>
</dbReference>
<evidence type="ECO:0000313" key="3">
    <source>
        <dbReference type="Proteomes" id="UP001589688"/>
    </source>
</evidence>
<evidence type="ECO:0000256" key="1">
    <source>
        <dbReference type="SAM" id="SignalP"/>
    </source>
</evidence>
<keyword evidence="3" id="KW-1185">Reference proteome</keyword>